<evidence type="ECO:0000256" key="9">
    <source>
        <dbReference type="ARBA" id="ARBA00023270"/>
    </source>
</evidence>
<comment type="caution">
    <text evidence="11">Lacks conserved residue(s) required for the propagation of feature annotation.</text>
</comment>
<evidence type="ECO:0000256" key="3">
    <source>
        <dbReference type="ARBA" id="ARBA00004857"/>
    </source>
</evidence>
<comment type="function">
    <text evidence="1 11">Transaldolase is important for the balance of metabolites in the pentose-phosphate pathway.</text>
</comment>
<dbReference type="InterPro" id="IPR001585">
    <property type="entry name" value="TAL/FSA"/>
</dbReference>
<evidence type="ECO:0000256" key="8">
    <source>
        <dbReference type="ARBA" id="ARBA00023126"/>
    </source>
</evidence>
<dbReference type="GO" id="GO:0005975">
    <property type="term" value="P:carbohydrate metabolic process"/>
    <property type="evidence" value="ECO:0007669"/>
    <property type="project" value="InterPro"/>
</dbReference>
<evidence type="ECO:0000256" key="11">
    <source>
        <dbReference type="HAMAP-Rule" id="MF_00493"/>
    </source>
</evidence>
<evidence type="ECO:0000256" key="12">
    <source>
        <dbReference type="SAM" id="MobiDB-lite"/>
    </source>
</evidence>
<comment type="subcellular location">
    <subcellularLocation>
        <location evidence="2 11">Cytoplasm</location>
    </subcellularLocation>
</comment>
<proteinExistence type="inferred from homology"/>
<dbReference type="EMBL" id="JACHIR010000001">
    <property type="protein sequence ID" value="MBB5896617.1"/>
    <property type="molecule type" value="Genomic_DNA"/>
</dbReference>
<evidence type="ECO:0000256" key="2">
    <source>
        <dbReference type="ARBA" id="ARBA00004496"/>
    </source>
</evidence>
<accession>A0A7W9NKG6</accession>
<dbReference type="PROSITE" id="PS01054">
    <property type="entry name" value="TRANSALDOLASE_1"/>
    <property type="match status" value="1"/>
</dbReference>
<dbReference type="HAMAP" id="MF_00493">
    <property type="entry name" value="Transaldolase_2"/>
    <property type="match status" value="1"/>
</dbReference>
<dbReference type="Proteomes" id="UP000585638">
    <property type="component" value="Unassembled WGS sequence"/>
</dbReference>
<comment type="pathway">
    <text evidence="3 11">Carbohydrate degradation; pentose phosphate pathway; D-glyceraldehyde 3-phosphate and beta-D-fructose 6-phosphate from D-ribose 5-phosphate and D-xylulose 5-phosphate (non-oxidative stage): step 2/3.</text>
</comment>
<evidence type="ECO:0000256" key="4">
    <source>
        <dbReference type="ARBA" id="ARBA00008426"/>
    </source>
</evidence>
<keyword evidence="8 11" id="KW-0570">Pentose shunt</keyword>
<evidence type="ECO:0000313" key="13">
    <source>
        <dbReference type="EMBL" id="MBB5896617.1"/>
    </source>
</evidence>
<dbReference type="PANTHER" id="PTHR10683:SF31">
    <property type="entry name" value="TRANSALDOLASE"/>
    <property type="match status" value="1"/>
</dbReference>
<evidence type="ECO:0000256" key="5">
    <source>
        <dbReference type="ARBA" id="ARBA00013151"/>
    </source>
</evidence>
<dbReference type="InterPro" id="IPR004732">
    <property type="entry name" value="Transaldolase_2"/>
</dbReference>
<dbReference type="GO" id="GO:0004801">
    <property type="term" value="F:transaldolase activity"/>
    <property type="evidence" value="ECO:0007669"/>
    <property type="project" value="UniProtKB-UniRule"/>
</dbReference>
<gene>
    <name evidence="11" type="primary">tal</name>
    <name evidence="13" type="ORF">BJ998_007813</name>
</gene>
<comment type="caution">
    <text evidence="13">The sequence shown here is derived from an EMBL/GenBank/DDBJ whole genome shotgun (WGS) entry which is preliminary data.</text>
</comment>
<feature type="region of interest" description="Disordered" evidence="12">
    <location>
        <begin position="198"/>
        <end position="235"/>
    </location>
</feature>
<reference evidence="13 14" key="1">
    <citation type="submission" date="2020-08" db="EMBL/GenBank/DDBJ databases">
        <title>Sequencing the genomes of 1000 actinobacteria strains.</title>
        <authorList>
            <person name="Klenk H.-P."/>
        </authorList>
    </citation>
    <scope>NUCLEOTIDE SEQUENCE [LARGE SCALE GENOMIC DNA]</scope>
    <source>
        <strain evidence="13 14">DSM 43851</strain>
    </source>
</reference>
<keyword evidence="14" id="KW-1185">Reference proteome</keyword>
<dbReference type="InterPro" id="IPR013785">
    <property type="entry name" value="Aldolase_TIM"/>
</dbReference>
<dbReference type="Gene3D" id="3.20.20.70">
    <property type="entry name" value="Aldolase class I"/>
    <property type="match status" value="1"/>
</dbReference>
<name>A0A7W9NKG6_9PSEU</name>
<dbReference type="AlphaFoldDB" id="A0A7W9NKG6"/>
<dbReference type="PANTHER" id="PTHR10683">
    <property type="entry name" value="TRANSALDOLASE"/>
    <property type="match status" value="1"/>
</dbReference>
<protein>
    <recommendedName>
        <fullName evidence="5 11">Transaldolase</fullName>
        <ecNumber evidence="5 11">2.2.1.2</ecNumber>
    </recommendedName>
</protein>
<dbReference type="EC" id="2.2.1.2" evidence="5 11"/>
<evidence type="ECO:0000256" key="10">
    <source>
        <dbReference type="ARBA" id="ARBA00048810"/>
    </source>
</evidence>
<evidence type="ECO:0000256" key="6">
    <source>
        <dbReference type="ARBA" id="ARBA00022490"/>
    </source>
</evidence>
<keyword evidence="7 11" id="KW-0808">Transferase</keyword>
<keyword evidence="6 11" id="KW-0963">Cytoplasm</keyword>
<organism evidence="13 14">
    <name type="scientific">Kutzneria kofuensis</name>
    <dbReference type="NCBI Taxonomy" id="103725"/>
    <lineage>
        <taxon>Bacteria</taxon>
        <taxon>Bacillati</taxon>
        <taxon>Actinomycetota</taxon>
        <taxon>Actinomycetes</taxon>
        <taxon>Pseudonocardiales</taxon>
        <taxon>Pseudonocardiaceae</taxon>
        <taxon>Kutzneria</taxon>
    </lineage>
</organism>
<dbReference type="SUPFAM" id="SSF51569">
    <property type="entry name" value="Aldolase"/>
    <property type="match status" value="1"/>
</dbReference>
<dbReference type="UniPathway" id="UPA00115">
    <property type="reaction ID" value="UER00414"/>
</dbReference>
<sequence length="235" mass="25079">MNTERPRSPLAELSAAGVSVWLDDLSRELLAGGGLATLVADRHVVGVTTNPTIFASALSTGDRYDEQLHALAGSDLDDAVFAITRTEVRAGCDVLRPVNDRTDGVDGKVSIEVDPRLAGDTDATVHQTHALWDEVGRPNLMVRIPATTAGLPAITAAIAGGISVNVTLIFSLDRYRQVVDAFALGLEQAWRTGRDLSSMPAWRTRSTKDPSRPHAGNASPPTARIRNDRCGLPPQ</sequence>
<keyword evidence="9 11" id="KW-0704">Schiff base</keyword>
<dbReference type="GO" id="GO:0006098">
    <property type="term" value="P:pentose-phosphate shunt"/>
    <property type="evidence" value="ECO:0007669"/>
    <property type="project" value="UniProtKB-UniRule"/>
</dbReference>
<comment type="catalytic activity">
    <reaction evidence="10 11">
        <text>D-sedoheptulose 7-phosphate + D-glyceraldehyde 3-phosphate = D-erythrose 4-phosphate + beta-D-fructose 6-phosphate</text>
        <dbReference type="Rhea" id="RHEA:17053"/>
        <dbReference type="ChEBI" id="CHEBI:16897"/>
        <dbReference type="ChEBI" id="CHEBI:57483"/>
        <dbReference type="ChEBI" id="CHEBI:57634"/>
        <dbReference type="ChEBI" id="CHEBI:59776"/>
        <dbReference type="EC" id="2.2.1.2"/>
    </reaction>
</comment>
<evidence type="ECO:0000256" key="1">
    <source>
        <dbReference type="ARBA" id="ARBA00003518"/>
    </source>
</evidence>
<comment type="similarity">
    <text evidence="4 11">Belongs to the transaldolase family. Type 2 subfamily.</text>
</comment>
<dbReference type="InterPro" id="IPR018225">
    <property type="entry name" value="Transaldolase_AS"/>
</dbReference>
<dbReference type="Pfam" id="PF00923">
    <property type="entry name" value="TAL_FSA"/>
    <property type="match status" value="1"/>
</dbReference>
<dbReference type="GO" id="GO:0005737">
    <property type="term" value="C:cytoplasm"/>
    <property type="evidence" value="ECO:0007669"/>
    <property type="project" value="UniProtKB-SubCell"/>
</dbReference>
<evidence type="ECO:0000256" key="7">
    <source>
        <dbReference type="ARBA" id="ARBA00022679"/>
    </source>
</evidence>
<evidence type="ECO:0000313" key="14">
    <source>
        <dbReference type="Proteomes" id="UP000585638"/>
    </source>
</evidence>